<name>A0A176WJV9_MARPO</name>
<evidence type="ECO:0000313" key="2">
    <source>
        <dbReference type="Proteomes" id="UP000077202"/>
    </source>
</evidence>
<organism evidence="1 2">
    <name type="scientific">Marchantia polymorpha subsp. ruderalis</name>
    <dbReference type="NCBI Taxonomy" id="1480154"/>
    <lineage>
        <taxon>Eukaryota</taxon>
        <taxon>Viridiplantae</taxon>
        <taxon>Streptophyta</taxon>
        <taxon>Embryophyta</taxon>
        <taxon>Marchantiophyta</taxon>
        <taxon>Marchantiopsida</taxon>
        <taxon>Marchantiidae</taxon>
        <taxon>Marchantiales</taxon>
        <taxon>Marchantiaceae</taxon>
        <taxon>Marchantia</taxon>
    </lineage>
</organism>
<keyword evidence="2" id="KW-1185">Reference proteome</keyword>
<accession>A0A176WJV9</accession>
<sequence length="100" mass="11717">MVGGVRFWTDLEAVLDLVKIVKVMVQDIEVDRPLVSQCLPLWDDLRNKVKDWCGRYDKDEAPLQEVIEKRFRKNYHPAWAAAFILDPLYLLRDTSGKPCR</sequence>
<reference evidence="1" key="1">
    <citation type="submission" date="2016-03" db="EMBL/GenBank/DDBJ databases">
        <title>Mechanisms controlling the formation of the plant cell surface in tip-growing cells are functionally conserved among land plants.</title>
        <authorList>
            <person name="Honkanen S."/>
            <person name="Jones V.A."/>
            <person name="Morieri G."/>
            <person name="Champion C."/>
            <person name="Hetherington A.J."/>
            <person name="Kelly S."/>
            <person name="Saint-Marcoux D."/>
            <person name="Proust H."/>
            <person name="Prescott H."/>
            <person name="Dolan L."/>
        </authorList>
    </citation>
    <scope>NUCLEOTIDE SEQUENCE [LARGE SCALE GENOMIC DNA]</scope>
    <source>
        <tissue evidence="1">Whole gametophyte</tissue>
    </source>
</reference>
<dbReference type="Proteomes" id="UP000077202">
    <property type="component" value="Unassembled WGS sequence"/>
</dbReference>
<evidence type="ECO:0000313" key="1">
    <source>
        <dbReference type="EMBL" id="OAE33448.1"/>
    </source>
</evidence>
<dbReference type="AlphaFoldDB" id="A0A176WJV9"/>
<gene>
    <name evidence="1" type="ORF">AXG93_3822s1030</name>
</gene>
<dbReference type="SUPFAM" id="SSF53098">
    <property type="entry name" value="Ribonuclease H-like"/>
    <property type="match status" value="1"/>
</dbReference>
<comment type="caution">
    <text evidence="1">The sequence shown here is derived from an EMBL/GenBank/DDBJ whole genome shotgun (WGS) entry which is preliminary data.</text>
</comment>
<protein>
    <recommendedName>
        <fullName evidence="3">hAT-like transposase RNase-H fold domain-containing protein</fullName>
    </recommendedName>
</protein>
<dbReference type="InterPro" id="IPR012337">
    <property type="entry name" value="RNaseH-like_sf"/>
</dbReference>
<evidence type="ECO:0008006" key="3">
    <source>
        <dbReference type="Google" id="ProtNLM"/>
    </source>
</evidence>
<proteinExistence type="predicted"/>
<dbReference type="EMBL" id="LVLJ01000653">
    <property type="protein sequence ID" value="OAE33448.1"/>
    <property type="molecule type" value="Genomic_DNA"/>
</dbReference>